<protein>
    <submittedName>
        <fullName evidence="1">Uncharacterized protein</fullName>
    </submittedName>
</protein>
<keyword evidence="2" id="KW-1185">Reference proteome</keyword>
<proteinExistence type="predicted"/>
<reference evidence="1" key="1">
    <citation type="submission" date="2007-09" db="EMBL/GenBank/DDBJ databases">
        <title>Complete Genome Sequence of Rickettsia akari.</title>
        <authorList>
            <person name="Madan A."/>
            <person name="Fahey J."/>
            <person name="Helton E."/>
            <person name="Ketteman M."/>
            <person name="Madan A."/>
            <person name="Rodrigues S."/>
            <person name="Sanchez A."/>
            <person name="Whiting M."/>
            <person name="Dasch G."/>
            <person name="Eremeeva M."/>
        </authorList>
    </citation>
    <scope>NUCLEOTIDE SEQUENCE</scope>
    <source>
        <strain evidence="1">Hartford</strain>
    </source>
</reference>
<dbReference type="eggNOG" id="COG2189">
    <property type="taxonomic scope" value="Bacteria"/>
</dbReference>
<gene>
    <name evidence="1" type="ordered locus">A1C_05750</name>
</gene>
<organism evidence="1 2">
    <name type="scientific">Rickettsia akari (strain Hartford)</name>
    <dbReference type="NCBI Taxonomy" id="293614"/>
    <lineage>
        <taxon>Bacteria</taxon>
        <taxon>Pseudomonadati</taxon>
        <taxon>Pseudomonadota</taxon>
        <taxon>Alphaproteobacteria</taxon>
        <taxon>Rickettsiales</taxon>
        <taxon>Rickettsiaceae</taxon>
        <taxon>Rickettsieae</taxon>
        <taxon>Rickettsia</taxon>
        <taxon>spotted fever group</taxon>
    </lineage>
</organism>
<dbReference type="EMBL" id="CP000847">
    <property type="protein sequence ID" value="ABV75385.1"/>
    <property type="molecule type" value="Genomic_DNA"/>
</dbReference>
<dbReference type="RefSeq" id="WP_012150014.1">
    <property type="nucleotide sequence ID" value="NC_009881.1"/>
</dbReference>
<dbReference type="AlphaFoldDB" id="A8GPR0"/>
<sequence length="64" mass="6901">MDKITNNSIDLIVTSTQYNLKSSTGNGMKDACGSKWSNAALLNGYKTTPIVCRMINMSVGKENA</sequence>
<dbReference type="STRING" id="293614.A1C_05750"/>
<dbReference type="HOGENOM" id="CLU_2864964_0_0_5"/>
<name>A8GPR0_RICAH</name>
<dbReference type="REBASE" id="16333">
    <property type="entry name" value="M.RakHORF5755P"/>
</dbReference>
<dbReference type="KEGG" id="rak:A1C_05750"/>
<accession>A8GPR0</accession>
<dbReference type="Proteomes" id="UP000006830">
    <property type="component" value="Chromosome"/>
</dbReference>
<evidence type="ECO:0000313" key="1">
    <source>
        <dbReference type="EMBL" id="ABV75385.1"/>
    </source>
</evidence>
<evidence type="ECO:0000313" key="2">
    <source>
        <dbReference type="Proteomes" id="UP000006830"/>
    </source>
</evidence>